<feature type="compositionally biased region" description="Basic and acidic residues" evidence="1">
    <location>
        <begin position="46"/>
        <end position="55"/>
    </location>
</feature>
<protein>
    <submittedName>
        <fullName evidence="2">Uncharacterized protein</fullName>
    </submittedName>
</protein>
<feature type="region of interest" description="Disordered" evidence="1">
    <location>
        <begin position="30"/>
        <end position="55"/>
    </location>
</feature>
<keyword evidence="3" id="KW-1185">Reference proteome</keyword>
<organism evidence="2 3">
    <name type="scientific">Pseudomonas paraeruginosa</name>
    <dbReference type="NCBI Taxonomy" id="2994495"/>
    <lineage>
        <taxon>Bacteria</taxon>
        <taxon>Pseudomonadati</taxon>
        <taxon>Pseudomonadota</taxon>
        <taxon>Gammaproteobacteria</taxon>
        <taxon>Pseudomonadales</taxon>
        <taxon>Pseudomonadaceae</taxon>
        <taxon>Pseudomonas</taxon>
    </lineage>
</organism>
<accession>A0A2R3J4B0</accession>
<evidence type="ECO:0000256" key="1">
    <source>
        <dbReference type="SAM" id="MobiDB-lite"/>
    </source>
</evidence>
<reference evidence="2 3" key="1">
    <citation type="submission" date="2018-02" db="EMBL/GenBank/DDBJ databases">
        <title>FDA/CDC Antimicrobial Resistant Isolate Bank Genome Sequencing.</title>
        <authorList>
            <person name="Benahmed F.H."/>
            <person name="Lutgring J.D."/>
            <person name="Yoo B."/>
            <person name="Machado M."/>
            <person name="Brown A."/>
            <person name="McAllister G."/>
            <person name="Perry A."/>
            <person name="Halpin A.L."/>
            <person name="Vavikolanu K."/>
            <person name="Ott S."/>
            <person name="Zhao X."/>
            <person name="Tallon L.J."/>
            <person name="Sadzewicz L."/>
            <person name="Aluvathingal J."/>
            <person name="Nadendla S."/>
            <person name="Voskania-kordi A."/>
            <person name="Simonyan V."/>
            <person name="Patel J."/>
            <person name="Shawar R.M."/>
        </authorList>
    </citation>
    <scope>NUCLEOTIDE SEQUENCE [LARGE SCALE GENOMIC DNA]</scope>
    <source>
        <strain evidence="2 3">AR_0356</strain>
    </source>
</reference>
<dbReference type="EMBL" id="CP027169">
    <property type="protein sequence ID" value="AVK09019.1"/>
    <property type="molecule type" value="Genomic_DNA"/>
</dbReference>
<proteinExistence type="predicted"/>
<sequence length="55" mass="5764">MQSIVLSDGVQVVGGGAGQEKRKLVVVWQSGSRKSAGAARPKPGGRRVEGSERCR</sequence>
<dbReference type="Proteomes" id="UP000238390">
    <property type="component" value="Chromosome"/>
</dbReference>
<dbReference type="AlphaFoldDB" id="A0A2R3J4B0"/>
<name>A0A2R3J4B0_9PSED</name>
<evidence type="ECO:0000313" key="3">
    <source>
        <dbReference type="Proteomes" id="UP000238390"/>
    </source>
</evidence>
<gene>
    <name evidence="2" type="ORF">CSB93_3048</name>
</gene>
<evidence type="ECO:0000313" key="2">
    <source>
        <dbReference type="EMBL" id="AVK09019.1"/>
    </source>
</evidence>